<dbReference type="Gene3D" id="1.20.1250.20">
    <property type="entry name" value="MFS general substrate transporter like domains"/>
    <property type="match status" value="1"/>
</dbReference>
<evidence type="ECO:0000256" key="3">
    <source>
        <dbReference type="ARBA" id="ARBA00022989"/>
    </source>
</evidence>
<keyword evidence="4 5" id="KW-0472">Membrane</keyword>
<accession>A0ABV7D659</accession>
<dbReference type="Proteomes" id="UP001595444">
    <property type="component" value="Unassembled WGS sequence"/>
</dbReference>
<dbReference type="PANTHER" id="PTHR23508:SF10">
    <property type="entry name" value="CARBOXYLIC ACID TRANSPORTER PROTEIN HOMOLOG"/>
    <property type="match status" value="1"/>
</dbReference>
<dbReference type="InterPro" id="IPR020846">
    <property type="entry name" value="MFS_dom"/>
</dbReference>
<evidence type="ECO:0000256" key="5">
    <source>
        <dbReference type="SAM" id="Phobius"/>
    </source>
</evidence>
<feature type="transmembrane region" description="Helical" evidence="5">
    <location>
        <begin position="257"/>
        <end position="278"/>
    </location>
</feature>
<feature type="transmembrane region" description="Helical" evidence="5">
    <location>
        <begin position="115"/>
        <end position="135"/>
    </location>
</feature>
<evidence type="ECO:0000256" key="4">
    <source>
        <dbReference type="ARBA" id="ARBA00023136"/>
    </source>
</evidence>
<dbReference type="InterPro" id="IPR036259">
    <property type="entry name" value="MFS_trans_sf"/>
</dbReference>
<proteinExistence type="predicted"/>
<name>A0ABV7D659_9PROT</name>
<evidence type="ECO:0000259" key="6">
    <source>
        <dbReference type="PROSITE" id="PS50850"/>
    </source>
</evidence>
<sequence length="437" mass="46234">MTLTKPTLQTTPAKDYGPLQLLVYCLCFLTMLIDGFDTQAISFAAPYIQKEFGGDHAALGLIFGAGLFGGLIGGFSLGPVGDYIGRKPLLIGSLTVIVVGSIITAYTSMPESMALIRFVTGIGLGGAIPSVIALSAEYAPPQKRSTIVAFVFSGFPIGAIVGAMIGSVIMPIWGWSMLFIVGGVAPMILLFAIVFFLPESINILKRKPNKELKLKHIQEKLGPWYNTISKPASEAPHGNSKVSITQLFTEGRAYGTLIIWGLCFLSLLTVYCIVSWLPTLINATGLPIETAVMTVGIMNIGSVFGNIFLARIADKRPPYNTTALFYGIGACFIATIELATTSSLLVFAIGLFAGVFSIGAQMSVTAIIARFYPATIRSTGVGWAFAAGRIGGVAGPVIAGFFLAAGVSFHSLMLIIASLSLMSGLLMWLLGKFAKNS</sequence>
<feature type="transmembrane region" description="Helical" evidence="5">
    <location>
        <begin position="345"/>
        <end position="369"/>
    </location>
</feature>
<protein>
    <submittedName>
        <fullName evidence="7">MFS transporter</fullName>
    </submittedName>
</protein>
<feature type="transmembrane region" description="Helical" evidence="5">
    <location>
        <begin position="321"/>
        <end position="339"/>
    </location>
</feature>
<evidence type="ECO:0000313" key="7">
    <source>
        <dbReference type="EMBL" id="MFC3052152.1"/>
    </source>
</evidence>
<dbReference type="InterPro" id="IPR005829">
    <property type="entry name" value="Sugar_transporter_CS"/>
</dbReference>
<feature type="transmembrane region" description="Helical" evidence="5">
    <location>
        <begin position="147"/>
        <end position="169"/>
    </location>
</feature>
<evidence type="ECO:0000313" key="8">
    <source>
        <dbReference type="Proteomes" id="UP001595444"/>
    </source>
</evidence>
<dbReference type="Pfam" id="PF07690">
    <property type="entry name" value="MFS_1"/>
    <property type="match status" value="1"/>
</dbReference>
<feature type="transmembrane region" description="Helical" evidence="5">
    <location>
        <begin position="409"/>
        <end position="430"/>
    </location>
</feature>
<organism evidence="7 8">
    <name type="scientific">Kordiimonas pumila</name>
    <dbReference type="NCBI Taxonomy" id="2161677"/>
    <lineage>
        <taxon>Bacteria</taxon>
        <taxon>Pseudomonadati</taxon>
        <taxon>Pseudomonadota</taxon>
        <taxon>Alphaproteobacteria</taxon>
        <taxon>Kordiimonadales</taxon>
        <taxon>Kordiimonadaceae</taxon>
        <taxon>Kordiimonas</taxon>
    </lineage>
</organism>
<feature type="transmembrane region" description="Helical" evidence="5">
    <location>
        <begin position="290"/>
        <end position="309"/>
    </location>
</feature>
<dbReference type="EMBL" id="JBHRSL010000010">
    <property type="protein sequence ID" value="MFC3052152.1"/>
    <property type="molecule type" value="Genomic_DNA"/>
</dbReference>
<evidence type="ECO:0000256" key="2">
    <source>
        <dbReference type="ARBA" id="ARBA00022692"/>
    </source>
</evidence>
<dbReference type="SUPFAM" id="SSF103473">
    <property type="entry name" value="MFS general substrate transporter"/>
    <property type="match status" value="1"/>
</dbReference>
<feature type="transmembrane region" description="Helical" evidence="5">
    <location>
        <begin position="89"/>
        <end position="109"/>
    </location>
</feature>
<keyword evidence="3 5" id="KW-1133">Transmembrane helix</keyword>
<dbReference type="PROSITE" id="PS50850">
    <property type="entry name" value="MFS"/>
    <property type="match status" value="1"/>
</dbReference>
<dbReference type="CDD" id="cd17365">
    <property type="entry name" value="MFS_PcaK_like"/>
    <property type="match status" value="1"/>
</dbReference>
<dbReference type="PANTHER" id="PTHR23508">
    <property type="entry name" value="CARBOXYLIC ACID TRANSPORTER PROTEIN HOMOLOG"/>
    <property type="match status" value="1"/>
</dbReference>
<evidence type="ECO:0000256" key="1">
    <source>
        <dbReference type="ARBA" id="ARBA00004141"/>
    </source>
</evidence>
<dbReference type="PROSITE" id="PS00217">
    <property type="entry name" value="SUGAR_TRANSPORT_2"/>
    <property type="match status" value="1"/>
</dbReference>
<dbReference type="InterPro" id="IPR011701">
    <property type="entry name" value="MFS"/>
</dbReference>
<comment type="subcellular location">
    <subcellularLocation>
        <location evidence="1">Membrane</location>
        <topology evidence="1">Multi-pass membrane protein</topology>
    </subcellularLocation>
</comment>
<feature type="transmembrane region" description="Helical" evidence="5">
    <location>
        <begin position="57"/>
        <end position="77"/>
    </location>
</feature>
<feature type="transmembrane region" description="Helical" evidence="5">
    <location>
        <begin position="381"/>
        <end position="403"/>
    </location>
</feature>
<feature type="transmembrane region" description="Helical" evidence="5">
    <location>
        <begin position="21"/>
        <end position="45"/>
    </location>
</feature>
<reference evidence="8" key="1">
    <citation type="journal article" date="2019" name="Int. J. Syst. Evol. Microbiol.">
        <title>The Global Catalogue of Microorganisms (GCM) 10K type strain sequencing project: providing services to taxonomists for standard genome sequencing and annotation.</title>
        <authorList>
            <consortium name="The Broad Institute Genomics Platform"/>
            <consortium name="The Broad Institute Genome Sequencing Center for Infectious Disease"/>
            <person name="Wu L."/>
            <person name="Ma J."/>
        </authorList>
    </citation>
    <scope>NUCLEOTIDE SEQUENCE [LARGE SCALE GENOMIC DNA]</scope>
    <source>
        <strain evidence="8">KCTC 62164</strain>
    </source>
</reference>
<gene>
    <name evidence="7" type="ORF">ACFOKA_09575</name>
</gene>
<dbReference type="RefSeq" id="WP_194214161.1">
    <property type="nucleotide sequence ID" value="NZ_CP061205.1"/>
</dbReference>
<feature type="transmembrane region" description="Helical" evidence="5">
    <location>
        <begin position="175"/>
        <end position="197"/>
    </location>
</feature>
<keyword evidence="8" id="KW-1185">Reference proteome</keyword>
<feature type="domain" description="Major facilitator superfamily (MFS) profile" evidence="6">
    <location>
        <begin position="23"/>
        <end position="435"/>
    </location>
</feature>
<comment type="caution">
    <text evidence="7">The sequence shown here is derived from an EMBL/GenBank/DDBJ whole genome shotgun (WGS) entry which is preliminary data.</text>
</comment>
<keyword evidence="2 5" id="KW-0812">Transmembrane</keyword>